<organism evidence="2 3">
    <name type="scientific">Halocaridina rubra</name>
    <name type="common">Hawaiian red shrimp</name>
    <dbReference type="NCBI Taxonomy" id="373956"/>
    <lineage>
        <taxon>Eukaryota</taxon>
        <taxon>Metazoa</taxon>
        <taxon>Ecdysozoa</taxon>
        <taxon>Arthropoda</taxon>
        <taxon>Crustacea</taxon>
        <taxon>Multicrustacea</taxon>
        <taxon>Malacostraca</taxon>
        <taxon>Eumalacostraca</taxon>
        <taxon>Eucarida</taxon>
        <taxon>Decapoda</taxon>
        <taxon>Pleocyemata</taxon>
        <taxon>Caridea</taxon>
        <taxon>Atyoidea</taxon>
        <taxon>Atyidae</taxon>
        <taxon>Halocaridina</taxon>
    </lineage>
</organism>
<dbReference type="PROSITE" id="PS50146">
    <property type="entry name" value="DAGK"/>
    <property type="match status" value="1"/>
</dbReference>
<dbReference type="SMART" id="SM00046">
    <property type="entry name" value="DAGKc"/>
    <property type="match status" value="1"/>
</dbReference>
<dbReference type="InterPro" id="IPR016064">
    <property type="entry name" value="NAD/diacylglycerol_kinase_sf"/>
</dbReference>
<accession>A0AAN8XQU9</accession>
<dbReference type="InterPro" id="IPR001206">
    <property type="entry name" value="Diacylglycerol_kinase_cat_dom"/>
</dbReference>
<dbReference type="EMBL" id="JAXCGZ010003975">
    <property type="protein sequence ID" value="KAK7082549.1"/>
    <property type="molecule type" value="Genomic_DNA"/>
</dbReference>
<name>A0AAN8XQU9_HALRR</name>
<proteinExistence type="predicted"/>
<feature type="domain" description="DAGKc" evidence="1">
    <location>
        <begin position="3"/>
        <end position="154"/>
    </location>
</feature>
<keyword evidence="3" id="KW-1185">Reference proteome</keyword>
<dbReference type="Pfam" id="PF19280">
    <property type="entry name" value="CERK_C"/>
    <property type="match status" value="1"/>
</dbReference>
<evidence type="ECO:0000259" key="1">
    <source>
        <dbReference type="PROSITE" id="PS50146"/>
    </source>
</evidence>
<dbReference type="Proteomes" id="UP001381693">
    <property type="component" value="Unassembled WGS sequence"/>
</dbReference>
<comment type="caution">
    <text evidence="2">The sequence shown here is derived from an EMBL/GenBank/DDBJ whole genome shotgun (WGS) entry which is preliminary data.</text>
</comment>
<dbReference type="Gene3D" id="3.40.50.10330">
    <property type="entry name" value="Probable inorganic polyphosphate/atp-NAD kinase, domain 1"/>
    <property type="match status" value="1"/>
</dbReference>
<dbReference type="GO" id="GO:0006672">
    <property type="term" value="P:ceramide metabolic process"/>
    <property type="evidence" value="ECO:0007669"/>
    <property type="project" value="TreeGrafter"/>
</dbReference>
<dbReference type="InterPro" id="IPR045363">
    <property type="entry name" value="CERK_C"/>
</dbReference>
<feature type="non-terminal residue" evidence="2">
    <location>
        <position position="1"/>
    </location>
</feature>
<dbReference type="SUPFAM" id="SSF111331">
    <property type="entry name" value="NAD kinase/diacylglycerol kinase-like"/>
    <property type="match status" value="1"/>
</dbReference>
<dbReference type="InterPro" id="IPR017438">
    <property type="entry name" value="ATP-NAD_kinase_N"/>
</dbReference>
<dbReference type="InterPro" id="IPR050187">
    <property type="entry name" value="Lipid_Phosphate_FormReg"/>
</dbReference>
<sequence length="349" mass="37405">ITGRPKRLLVIVNPVGGRKRANQIYLNKVAPIFRRAAIHTQVVQTEYRGHGRDLVENGDRVTGVDGVVVVGGDGLVNEVVTGLLLRAAQDAGIDPHQPDVTLPPTQIRIGIIPGGSTDATCHGTHGTSDVVTAALHIVMGDNRDVDVAAVHAKGQLQSVATTMVSYGYFGDLLETSERWRKLGPSRYLVSGVLQFLRNRSYEGQLSVLAPAAPLAHPSDSKSCCHQCGVCAKASAKTPASSGEWQQLSGKWSVVTSAVVSCACRLTPHGISPSAHLGDGCTDLILVSGGSRFRILSYLYRTSFTGNALSLNHVKVYRVKEVHFTPKNHGPKSLWNCDGEQLNEPALRIK</sequence>
<dbReference type="PANTHER" id="PTHR12358:SF111">
    <property type="entry name" value="CERAMIDE KINASE, ISOFORM A"/>
    <property type="match status" value="1"/>
</dbReference>
<dbReference type="AlphaFoldDB" id="A0AAN8XQU9"/>
<dbReference type="GO" id="GO:0016020">
    <property type="term" value="C:membrane"/>
    <property type="evidence" value="ECO:0007669"/>
    <property type="project" value="GOC"/>
</dbReference>
<evidence type="ECO:0000313" key="3">
    <source>
        <dbReference type="Proteomes" id="UP001381693"/>
    </source>
</evidence>
<dbReference type="Gene3D" id="2.60.200.40">
    <property type="match status" value="1"/>
</dbReference>
<reference evidence="2 3" key="1">
    <citation type="submission" date="2023-11" db="EMBL/GenBank/DDBJ databases">
        <title>Halocaridina rubra genome assembly.</title>
        <authorList>
            <person name="Smith C."/>
        </authorList>
    </citation>
    <scope>NUCLEOTIDE SEQUENCE [LARGE SCALE GENOMIC DNA]</scope>
    <source>
        <strain evidence="2">EP-1</strain>
        <tissue evidence="2">Whole</tissue>
    </source>
</reference>
<dbReference type="PANTHER" id="PTHR12358">
    <property type="entry name" value="SPHINGOSINE KINASE"/>
    <property type="match status" value="1"/>
</dbReference>
<gene>
    <name evidence="2" type="ORF">SK128_021654</name>
</gene>
<dbReference type="GO" id="GO:0001729">
    <property type="term" value="F:ceramide kinase activity"/>
    <property type="evidence" value="ECO:0007669"/>
    <property type="project" value="TreeGrafter"/>
</dbReference>
<protein>
    <recommendedName>
        <fullName evidence="1">DAGKc domain-containing protein</fullName>
    </recommendedName>
</protein>
<dbReference type="Pfam" id="PF00781">
    <property type="entry name" value="DAGK_cat"/>
    <property type="match status" value="1"/>
</dbReference>
<evidence type="ECO:0000313" key="2">
    <source>
        <dbReference type="EMBL" id="KAK7082549.1"/>
    </source>
</evidence>